<keyword evidence="5 8" id="KW-0812">Transmembrane</keyword>
<evidence type="ECO:0000256" key="5">
    <source>
        <dbReference type="ARBA" id="ARBA00022692"/>
    </source>
</evidence>
<feature type="transmembrane region" description="Helical" evidence="8">
    <location>
        <begin position="85"/>
        <end position="104"/>
    </location>
</feature>
<proteinExistence type="inferred from homology"/>
<feature type="transmembrane region" description="Helical" evidence="8">
    <location>
        <begin position="110"/>
        <end position="131"/>
    </location>
</feature>
<organism evidence="9 10">
    <name type="scientific">Achromobacter mucicolens</name>
    <dbReference type="NCBI Taxonomy" id="1389922"/>
    <lineage>
        <taxon>Bacteria</taxon>
        <taxon>Pseudomonadati</taxon>
        <taxon>Pseudomonadota</taxon>
        <taxon>Betaproteobacteria</taxon>
        <taxon>Burkholderiales</taxon>
        <taxon>Alcaligenaceae</taxon>
        <taxon>Achromobacter</taxon>
    </lineage>
</organism>
<feature type="transmembrane region" description="Helical" evidence="8">
    <location>
        <begin position="270"/>
        <end position="289"/>
    </location>
</feature>
<sequence length="324" mass="33597">MALAVLGAVLVGVALAASASGAVQIPLRDMPALLFGNPAPDDALWRNVLIDIRLPRVLFAMVAGAALAISGAAMQALFRNPLAEPGLIGISAGGSLGAVAAIVLTAGGFWVLAPAAFAGSLLATFCAYTLGRRVPGMAGLLLAGIAINAVAGAMIGLFTFVANDAQLRDLTFWTMGSLAGANWTLLAFLGPWVLAMSWWLMRQWRVMNALLLGEREAQHLGYALKRVRAQLVLACALIVGPLVAATGGIGFVGLVVPHLVRMTLGANHRWLLPACVLGGALALTLADWLARVAVVPAELPIGLVTSLVGGPFFLWLLARGRRHG</sequence>
<dbReference type="CDD" id="cd06550">
    <property type="entry name" value="TM_ABC_iron-siderophores_like"/>
    <property type="match status" value="1"/>
</dbReference>
<evidence type="ECO:0000256" key="1">
    <source>
        <dbReference type="ARBA" id="ARBA00004651"/>
    </source>
</evidence>
<feature type="transmembrane region" description="Helical" evidence="8">
    <location>
        <begin position="138"/>
        <end position="161"/>
    </location>
</feature>
<dbReference type="RefSeq" id="WP_056326421.1">
    <property type="nucleotide sequence ID" value="NZ_CADIKR010000001.1"/>
</dbReference>
<dbReference type="InterPro" id="IPR000522">
    <property type="entry name" value="ABC_transptr_permease_BtuC"/>
</dbReference>
<dbReference type="PANTHER" id="PTHR30472:SF25">
    <property type="entry name" value="ABC TRANSPORTER PERMEASE PROTEIN MJ0876-RELATED"/>
    <property type="match status" value="1"/>
</dbReference>
<evidence type="ECO:0000256" key="3">
    <source>
        <dbReference type="ARBA" id="ARBA00022448"/>
    </source>
</evidence>
<evidence type="ECO:0000256" key="8">
    <source>
        <dbReference type="SAM" id="Phobius"/>
    </source>
</evidence>
<feature type="transmembrane region" description="Helical" evidence="8">
    <location>
        <begin position="231"/>
        <end position="258"/>
    </location>
</feature>
<dbReference type="EMBL" id="CADIKR010000001">
    <property type="protein sequence ID" value="CAB3836646.1"/>
    <property type="molecule type" value="Genomic_DNA"/>
</dbReference>
<dbReference type="Pfam" id="PF01032">
    <property type="entry name" value="FecCD"/>
    <property type="match status" value="1"/>
</dbReference>
<keyword evidence="7 8" id="KW-0472">Membrane</keyword>
<accession>A0ABM8L9K5</accession>
<feature type="transmembrane region" description="Helical" evidence="8">
    <location>
        <begin position="301"/>
        <end position="318"/>
    </location>
</feature>
<protein>
    <submittedName>
        <fullName evidence="9">Hemin transport system permease protein HmuU</fullName>
    </submittedName>
</protein>
<comment type="subcellular location">
    <subcellularLocation>
        <location evidence="1">Cell membrane</location>
        <topology evidence="1">Multi-pass membrane protein</topology>
    </subcellularLocation>
</comment>
<dbReference type="InterPro" id="IPR037294">
    <property type="entry name" value="ABC_BtuC-like"/>
</dbReference>
<keyword evidence="3" id="KW-0813">Transport</keyword>
<dbReference type="Gene3D" id="1.10.3470.10">
    <property type="entry name" value="ABC transporter involved in vitamin B12 uptake, BtuC"/>
    <property type="match status" value="1"/>
</dbReference>
<comment type="similarity">
    <text evidence="2">Belongs to the binding-protein-dependent transport system permease family. FecCD subfamily.</text>
</comment>
<feature type="transmembrane region" description="Helical" evidence="8">
    <location>
        <begin position="57"/>
        <end position="78"/>
    </location>
</feature>
<evidence type="ECO:0000313" key="9">
    <source>
        <dbReference type="EMBL" id="CAB3836646.1"/>
    </source>
</evidence>
<evidence type="ECO:0000256" key="4">
    <source>
        <dbReference type="ARBA" id="ARBA00022475"/>
    </source>
</evidence>
<keyword evidence="6 8" id="KW-1133">Transmembrane helix</keyword>
<evidence type="ECO:0000313" key="10">
    <source>
        <dbReference type="Proteomes" id="UP000507140"/>
    </source>
</evidence>
<keyword evidence="10" id="KW-1185">Reference proteome</keyword>
<evidence type="ECO:0000256" key="7">
    <source>
        <dbReference type="ARBA" id="ARBA00023136"/>
    </source>
</evidence>
<evidence type="ECO:0000256" key="2">
    <source>
        <dbReference type="ARBA" id="ARBA00007935"/>
    </source>
</evidence>
<keyword evidence="4" id="KW-1003">Cell membrane</keyword>
<feature type="transmembrane region" description="Helical" evidence="8">
    <location>
        <begin position="181"/>
        <end position="201"/>
    </location>
</feature>
<name>A0ABM8L9K5_9BURK</name>
<evidence type="ECO:0000256" key="6">
    <source>
        <dbReference type="ARBA" id="ARBA00022989"/>
    </source>
</evidence>
<dbReference type="SUPFAM" id="SSF81345">
    <property type="entry name" value="ABC transporter involved in vitamin B12 uptake, BtuC"/>
    <property type="match status" value="1"/>
</dbReference>
<gene>
    <name evidence="9" type="primary">hmuU_1</name>
    <name evidence="9" type="ORF">LMG3415_01213</name>
</gene>
<dbReference type="Proteomes" id="UP000507140">
    <property type="component" value="Unassembled WGS sequence"/>
</dbReference>
<dbReference type="PANTHER" id="PTHR30472">
    <property type="entry name" value="FERRIC ENTEROBACTIN TRANSPORT SYSTEM PERMEASE PROTEIN"/>
    <property type="match status" value="1"/>
</dbReference>
<reference evidence="9 10" key="1">
    <citation type="submission" date="2020-04" db="EMBL/GenBank/DDBJ databases">
        <authorList>
            <person name="De Canck E."/>
        </authorList>
    </citation>
    <scope>NUCLEOTIDE SEQUENCE [LARGE SCALE GENOMIC DNA]</scope>
    <source>
        <strain evidence="9 10">LMG 3415</strain>
    </source>
</reference>
<comment type="caution">
    <text evidence="9">The sequence shown here is derived from an EMBL/GenBank/DDBJ whole genome shotgun (WGS) entry which is preliminary data.</text>
</comment>